<evidence type="ECO:0000256" key="1">
    <source>
        <dbReference type="ARBA" id="ARBA00022598"/>
    </source>
</evidence>
<keyword evidence="2 6" id="KW-0819">tRNA processing</keyword>
<comment type="domain">
    <text evidence="6">The N-terminal region contains the highly conserved SGGXDS motif, predicted to be a P-loop motif involved in ATP binding.</text>
</comment>
<comment type="function">
    <text evidence="6">Ligates lysine onto the cytidine present at position 34 of the AUA codon-specific tRNA(Ile) that contains the anticodon CAU, in an ATP-dependent manner. Cytidine is converted to lysidine, thus changing the amino acid specificity of the tRNA from methionine to isoleucine.</text>
</comment>
<evidence type="ECO:0000256" key="4">
    <source>
        <dbReference type="ARBA" id="ARBA00022840"/>
    </source>
</evidence>
<comment type="subcellular location">
    <subcellularLocation>
        <location evidence="6">Cytoplasm</location>
    </subcellularLocation>
</comment>
<evidence type="ECO:0000256" key="2">
    <source>
        <dbReference type="ARBA" id="ARBA00022694"/>
    </source>
</evidence>
<feature type="domain" description="tRNA(Ile)-lysidine/2-thiocytidine synthase N-terminal" evidence="7">
    <location>
        <begin position="17"/>
        <end position="215"/>
    </location>
</feature>
<dbReference type="GO" id="GO:0006400">
    <property type="term" value="P:tRNA modification"/>
    <property type="evidence" value="ECO:0007669"/>
    <property type="project" value="UniProtKB-UniRule"/>
</dbReference>
<evidence type="ECO:0000313" key="8">
    <source>
        <dbReference type="EMBL" id="HIU96748.1"/>
    </source>
</evidence>
<keyword evidence="1 6" id="KW-0436">Ligase</keyword>
<dbReference type="InterPro" id="IPR014729">
    <property type="entry name" value="Rossmann-like_a/b/a_fold"/>
</dbReference>
<comment type="caution">
    <text evidence="8">The sequence shown here is derived from an EMBL/GenBank/DDBJ whole genome shotgun (WGS) entry which is preliminary data.</text>
</comment>
<evidence type="ECO:0000256" key="5">
    <source>
        <dbReference type="ARBA" id="ARBA00048539"/>
    </source>
</evidence>
<dbReference type="PANTHER" id="PTHR43033:SF1">
    <property type="entry name" value="TRNA(ILE)-LYSIDINE SYNTHASE-RELATED"/>
    <property type="match status" value="1"/>
</dbReference>
<sequence>MGKTIREHDLIEKNQHIVLGLSGGPDSVCLFHVLMSLRAQMEITIHPVHLNHKFRPGEAERDQRYTEKLCDRMGVECRTFTVDCAAMARELSVTGEEAGRIARYDAFHETAEDIVSQLMAQGEDEWAARRSVKIAVAHNAGDQAETILFRLLRGTGTDGLAGIAYKRDERGFDVIRPLLDVDRKSIERYCADHGLEPVTDHTNNEAVYARNRIRLELLPFLEENYNENIQGVLLRLGRIAAEDKEYIWQAVERAYTDMAERKTGEKPGYRDAIVMDREKLSQAHGAIRHRLVMKAFGEIGLDSDISEERLKAADAIIGKKQAPKVVEFPRGYRLEVARGQVIFSKST</sequence>
<comment type="catalytic activity">
    <reaction evidence="5 6">
        <text>cytidine(34) in tRNA(Ile2) + L-lysine + ATP = lysidine(34) in tRNA(Ile2) + AMP + diphosphate + H(+)</text>
        <dbReference type="Rhea" id="RHEA:43744"/>
        <dbReference type="Rhea" id="RHEA-COMP:10625"/>
        <dbReference type="Rhea" id="RHEA-COMP:10670"/>
        <dbReference type="ChEBI" id="CHEBI:15378"/>
        <dbReference type="ChEBI" id="CHEBI:30616"/>
        <dbReference type="ChEBI" id="CHEBI:32551"/>
        <dbReference type="ChEBI" id="CHEBI:33019"/>
        <dbReference type="ChEBI" id="CHEBI:82748"/>
        <dbReference type="ChEBI" id="CHEBI:83665"/>
        <dbReference type="ChEBI" id="CHEBI:456215"/>
        <dbReference type="EC" id="6.3.4.19"/>
    </reaction>
</comment>
<dbReference type="Gene3D" id="1.20.59.20">
    <property type="match status" value="1"/>
</dbReference>
<reference evidence="8" key="2">
    <citation type="journal article" date="2021" name="PeerJ">
        <title>Extensive microbial diversity within the chicken gut microbiome revealed by metagenomics and culture.</title>
        <authorList>
            <person name="Gilroy R."/>
            <person name="Ravi A."/>
            <person name="Getino M."/>
            <person name="Pursley I."/>
            <person name="Horton D.L."/>
            <person name="Alikhan N.F."/>
            <person name="Baker D."/>
            <person name="Gharbi K."/>
            <person name="Hall N."/>
            <person name="Watson M."/>
            <person name="Adriaenssens E.M."/>
            <person name="Foster-Nyarko E."/>
            <person name="Jarju S."/>
            <person name="Secka A."/>
            <person name="Antonio M."/>
            <person name="Oren A."/>
            <person name="Chaudhuri R.R."/>
            <person name="La Ragione R."/>
            <person name="Hildebrand F."/>
            <person name="Pallen M.J."/>
        </authorList>
    </citation>
    <scope>NUCLEOTIDE SEQUENCE</scope>
    <source>
        <strain evidence="8">ChiSjej4B22-8349</strain>
    </source>
</reference>
<evidence type="ECO:0000313" key="9">
    <source>
        <dbReference type="Proteomes" id="UP000824130"/>
    </source>
</evidence>
<evidence type="ECO:0000256" key="3">
    <source>
        <dbReference type="ARBA" id="ARBA00022741"/>
    </source>
</evidence>
<reference evidence="8" key="1">
    <citation type="submission" date="2020-10" db="EMBL/GenBank/DDBJ databases">
        <authorList>
            <person name="Gilroy R."/>
        </authorList>
    </citation>
    <scope>NUCLEOTIDE SEQUENCE</scope>
    <source>
        <strain evidence="8">ChiSjej4B22-8349</strain>
    </source>
</reference>
<dbReference type="GO" id="GO:0032267">
    <property type="term" value="F:tRNA(Ile)-lysidine synthase activity"/>
    <property type="evidence" value="ECO:0007669"/>
    <property type="project" value="UniProtKB-EC"/>
</dbReference>
<dbReference type="SUPFAM" id="SSF82829">
    <property type="entry name" value="MesJ substrate recognition domain-like"/>
    <property type="match status" value="1"/>
</dbReference>
<dbReference type="NCBIfam" id="TIGR02432">
    <property type="entry name" value="lysidine_TilS_N"/>
    <property type="match status" value="1"/>
</dbReference>
<dbReference type="EMBL" id="DVOB01000184">
    <property type="protein sequence ID" value="HIU96748.1"/>
    <property type="molecule type" value="Genomic_DNA"/>
</dbReference>
<evidence type="ECO:0000259" key="7">
    <source>
        <dbReference type="Pfam" id="PF01171"/>
    </source>
</evidence>
<dbReference type="PANTHER" id="PTHR43033">
    <property type="entry name" value="TRNA(ILE)-LYSIDINE SYNTHASE-RELATED"/>
    <property type="match status" value="1"/>
</dbReference>
<gene>
    <name evidence="6 8" type="primary">tilS</name>
    <name evidence="8" type="ORF">IAD25_08630</name>
</gene>
<dbReference type="InterPro" id="IPR012795">
    <property type="entry name" value="tRNA_Ile_lys_synt_N"/>
</dbReference>
<evidence type="ECO:0000256" key="6">
    <source>
        <dbReference type="HAMAP-Rule" id="MF_01161"/>
    </source>
</evidence>
<keyword evidence="6" id="KW-0963">Cytoplasm</keyword>
<dbReference type="Gene3D" id="3.40.50.620">
    <property type="entry name" value="HUPs"/>
    <property type="match status" value="1"/>
</dbReference>
<dbReference type="SUPFAM" id="SSF52402">
    <property type="entry name" value="Adenine nucleotide alpha hydrolases-like"/>
    <property type="match status" value="1"/>
</dbReference>
<dbReference type="InterPro" id="IPR012094">
    <property type="entry name" value="tRNA_Ile_lys_synt"/>
</dbReference>
<feature type="binding site" evidence="6">
    <location>
        <begin position="22"/>
        <end position="27"/>
    </location>
    <ligand>
        <name>ATP</name>
        <dbReference type="ChEBI" id="CHEBI:30616"/>
    </ligand>
</feature>
<accession>A0A9D1N7U7</accession>
<dbReference type="GO" id="GO:0005737">
    <property type="term" value="C:cytoplasm"/>
    <property type="evidence" value="ECO:0007669"/>
    <property type="project" value="UniProtKB-SubCell"/>
</dbReference>
<dbReference type="HAMAP" id="MF_01161">
    <property type="entry name" value="tRNA_Ile_lys_synt"/>
    <property type="match status" value="1"/>
</dbReference>
<comment type="similarity">
    <text evidence="6">Belongs to the tRNA(Ile)-lysidine synthase family.</text>
</comment>
<dbReference type="InterPro" id="IPR011063">
    <property type="entry name" value="TilS/TtcA_N"/>
</dbReference>
<organism evidence="8 9">
    <name type="scientific">Candidatus Allocopromorpha excrementipullorum</name>
    <dbReference type="NCBI Taxonomy" id="2840743"/>
    <lineage>
        <taxon>Bacteria</taxon>
        <taxon>Bacillati</taxon>
        <taxon>Bacillota</taxon>
        <taxon>Clostridia</taxon>
        <taxon>Eubacteriales</taxon>
        <taxon>Eubacteriaceae</taxon>
        <taxon>Eubacteriaceae incertae sedis</taxon>
        <taxon>Candidatus Allocopromorpha</taxon>
    </lineage>
</organism>
<dbReference type="Pfam" id="PF01171">
    <property type="entry name" value="ATP_bind_3"/>
    <property type="match status" value="1"/>
</dbReference>
<keyword evidence="4 6" id="KW-0067">ATP-binding</keyword>
<name>A0A9D1N7U7_9FIRM</name>
<dbReference type="CDD" id="cd01992">
    <property type="entry name" value="TilS_N"/>
    <property type="match status" value="1"/>
</dbReference>
<protein>
    <recommendedName>
        <fullName evidence="6">tRNA(Ile)-lysidine synthase</fullName>
        <ecNumber evidence="6">6.3.4.19</ecNumber>
    </recommendedName>
    <alternativeName>
        <fullName evidence="6">tRNA(Ile)-2-lysyl-cytidine synthase</fullName>
    </alternativeName>
    <alternativeName>
        <fullName evidence="6">tRNA(Ile)-lysidine synthetase</fullName>
    </alternativeName>
</protein>
<dbReference type="Proteomes" id="UP000824130">
    <property type="component" value="Unassembled WGS sequence"/>
</dbReference>
<dbReference type="AlphaFoldDB" id="A0A9D1N7U7"/>
<dbReference type="EC" id="6.3.4.19" evidence="6"/>
<keyword evidence="3 6" id="KW-0547">Nucleotide-binding</keyword>
<dbReference type="GO" id="GO:0005524">
    <property type="term" value="F:ATP binding"/>
    <property type="evidence" value="ECO:0007669"/>
    <property type="project" value="UniProtKB-UniRule"/>
</dbReference>
<proteinExistence type="inferred from homology"/>